<reference evidence="4 5" key="2">
    <citation type="submission" date="2025-04" db="UniProtKB">
        <authorList>
            <consortium name="RefSeq"/>
        </authorList>
    </citation>
    <scope>IDENTIFICATION</scope>
    <source>
        <tissue evidence="4 5">Leaf</tissue>
    </source>
</reference>
<name>A0A6P8DUM8_PUNGR</name>
<dbReference type="SUPFAM" id="SSF48371">
    <property type="entry name" value="ARM repeat"/>
    <property type="match status" value="1"/>
</dbReference>
<evidence type="ECO:0000313" key="4">
    <source>
        <dbReference type="RefSeq" id="XP_031398083.1"/>
    </source>
</evidence>
<dbReference type="RefSeq" id="XP_031398083.1">
    <property type="nucleotide sequence ID" value="XM_031542223.1"/>
</dbReference>
<dbReference type="Gene3D" id="1.25.10.10">
    <property type="entry name" value="Leucine-rich Repeat Variant"/>
    <property type="match status" value="1"/>
</dbReference>
<sequence length="883" mass="100292">MAGPKAKKKKKQQQKHGVDFKKIKRKVGRKLSAPKNATNIQIKSKAIILPEQSVATEKAGSATSKKGLVLDDLLKQTSHYNSKVRRDALTGIKELILKHPGELKAHKFALIEKLSQRIGDEDRLVKETLYELLKLVIFPGCKEDIQGSLILRMMTYIFRAMTHFSVEARLMAFKFLDLVVQNNSSTFLFYAEKILQNYEDIPRSDLFNMQDKSKVKNALLGLVRCLSILLCKSQEDGSHDKETVGEVLLHAYWLNSPKNSTDFTLVTRKLKDLVPVLITRLLELLPSLRSMNSMGLRSLDTELYILQSINLALKFFITKFQKEHKSCHLQSESDEIRSQLDMVIWDQTVSPALMKLLADFPLHSTDQLSATNQEKHSLLDAEITEIFFNFQEWIDLPTAITNKYLPYIEMLLVEKTSDGKRVHAAIREKQLLSFFPYIPKLLSQHVSDDWKYSLLQAFTQAFMDCSSESKLKFACISILEKMLIHGAETFLDPIDPAILDHQITWIRELPELLVALGDKHPSSSKVVLRLINLLGGSATVHPSFLLEYEGLKSPFQAFFSTSDGEGNICYGPFVRLPRDCQELSLACISQFSCADVPLLKAITKCCLCNDLDPNLLFRIIEVLGRAENIQIADRLGFFVALLSHLKVIPENEPIEETQLKISSPRTLHKVTKIVCRCLSVMGDIPLLLQLLEEIIVGQLQLKPDIENARALLQVICTLDSEPTRLSVESLAGLSDSLPSYLLDIVHRTPIGANETAESTVLLEKARFYYLKPCYFLFIRSRRLLTLVLNVMRLLVDDSGRICAIAELFLSMHKNADMRQTLSQFQQEIGSILLKIFHLQASQENKMTLVERHKIQRALDQLSNLSSQKQMPWVLCFSHKKFAL</sequence>
<dbReference type="AlphaFoldDB" id="A0A6P8DUM8"/>
<dbReference type="OrthoDB" id="361362at2759"/>
<gene>
    <name evidence="4 5" type="primary">LOC116208682</name>
</gene>
<evidence type="ECO:0000256" key="1">
    <source>
        <dbReference type="SAM" id="MobiDB-lite"/>
    </source>
</evidence>
<organism evidence="3 5">
    <name type="scientific">Punica granatum</name>
    <name type="common">Pomegranate</name>
    <dbReference type="NCBI Taxonomy" id="22663"/>
    <lineage>
        <taxon>Eukaryota</taxon>
        <taxon>Viridiplantae</taxon>
        <taxon>Streptophyta</taxon>
        <taxon>Embryophyta</taxon>
        <taxon>Tracheophyta</taxon>
        <taxon>Spermatophyta</taxon>
        <taxon>Magnoliopsida</taxon>
        <taxon>eudicotyledons</taxon>
        <taxon>Gunneridae</taxon>
        <taxon>Pentapetalae</taxon>
        <taxon>rosids</taxon>
        <taxon>malvids</taxon>
        <taxon>Myrtales</taxon>
        <taxon>Lythraceae</taxon>
        <taxon>Punica</taxon>
    </lineage>
</organism>
<evidence type="ECO:0000313" key="3">
    <source>
        <dbReference type="Proteomes" id="UP000515151"/>
    </source>
</evidence>
<proteinExistence type="predicted"/>
<evidence type="ECO:0000259" key="2">
    <source>
        <dbReference type="Pfam" id="PF25781"/>
    </source>
</evidence>
<protein>
    <submittedName>
        <fullName evidence="4 5">Uncharacterized protein LOC116208682 isoform X1</fullName>
    </submittedName>
</protein>
<dbReference type="GO" id="GO:0005634">
    <property type="term" value="C:nucleus"/>
    <property type="evidence" value="ECO:0007669"/>
    <property type="project" value="TreeGrafter"/>
</dbReference>
<keyword evidence="3" id="KW-1185">Reference proteome</keyword>
<feature type="compositionally biased region" description="Basic residues" evidence="1">
    <location>
        <begin position="1"/>
        <end position="14"/>
    </location>
</feature>
<dbReference type="InterPro" id="IPR057949">
    <property type="entry name" value="TPR_TEX10"/>
</dbReference>
<dbReference type="InterPro" id="IPR011989">
    <property type="entry name" value="ARM-like"/>
</dbReference>
<dbReference type="FunFam" id="1.25.10.10:FF:000348">
    <property type="entry name" value="uncharacterized protein LOC106763108 isoform X2"/>
    <property type="match status" value="1"/>
</dbReference>
<dbReference type="Pfam" id="PF25781">
    <property type="entry name" value="TPR_TEX10"/>
    <property type="match status" value="2"/>
</dbReference>
<dbReference type="PANTHER" id="PTHR16056">
    <property type="entry name" value="REGULATOR OF MICROTUBULE DYNAMICS PROTEIN"/>
    <property type="match status" value="1"/>
</dbReference>
<feature type="domain" description="TEX10-like TPR repeats" evidence="2">
    <location>
        <begin position="504"/>
        <end position="624"/>
    </location>
</feature>
<evidence type="ECO:0000313" key="5">
    <source>
        <dbReference type="RefSeq" id="XP_031398084.1"/>
    </source>
</evidence>
<dbReference type="PANTHER" id="PTHR16056:SF2">
    <property type="entry name" value="TESTIS-EXPRESSED PROTEIN 10"/>
    <property type="match status" value="1"/>
</dbReference>
<reference evidence="3" key="1">
    <citation type="journal article" date="2020" name="Plant Biotechnol. J.">
        <title>The pomegranate (Punica granatum L.) draft genome dissects genetic divergence between soft- and hard-seeded cultivars.</title>
        <authorList>
            <person name="Luo X."/>
            <person name="Li H."/>
            <person name="Wu Z."/>
            <person name="Yao W."/>
            <person name="Zhao P."/>
            <person name="Cao D."/>
            <person name="Yu H."/>
            <person name="Li K."/>
            <person name="Poudel K."/>
            <person name="Zhao D."/>
            <person name="Zhang F."/>
            <person name="Xia X."/>
            <person name="Chen L."/>
            <person name="Wang Q."/>
            <person name="Jing D."/>
            <person name="Cao S."/>
        </authorList>
    </citation>
    <scope>NUCLEOTIDE SEQUENCE [LARGE SCALE GENOMIC DNA]</scope>
</reference>
<dbReference type="InterPro" id="IPR016024">
    <property type="entry name" value="ARM-type_fold"/>
</dbReference>
<dbReference type="RefSeq" id="XP_031398084.1">
    <property type="nucleotide sequence ID" value="XM_031542224.1"/>
</dbReference>
<dbReference type="GeneID" id="116208682"/>
<feature type="domain" description="TEX10-like TPR repeats" evidence="2">
    <location>
        <begin position="668"/>
        <end position="844"/>
    </location>
</feature>
<feature type="region of interest" description="Disordered" evidence="1">
    <location>
        <begin position="1"/>
        <end position="28"/>
    </location>
</feature>
<dbReference type="Proteomes" id="UP000515151">
    <property type="component" value="Chromosome 5"/>
</dbReference>
<accession>A0A6P8DUM8</accession>